<feature type="region of interest" description="Disordered" evidence="1">
    <location>
        <begin position="56"/>
        <end position="75"/>
    </location>
</feature>
<dbReference type="AlphaFoldDB" id="A0A645IZY2"/>
<evidence type="ECO:0000256" key="1">
    <source>
        <dbReference type="SAM" id="MobiDB-lite"/>
    </source>
</evidence>
<dbReference type="EMBL" id="VSSQ01128012">
    <property type="protein sequence ID" value="MPN57005.1"/>
    <property type="molecule type" value="Genomic_DNA"/>
</dbReference>
<gene>
    <name evidence="2" type="ORF">SDC9_204699</name>
</gene>
<proteinExistence type="predicted"/>
<protein>
    <submittedName>
        <fullName evidence="2">Uncharacterized protein</fullName>
    </submittedName>
</protein>
<name>A0A645IZY2_9ZZZZ</name>
<accession>A0A645IZY2</accession>
<organism evidence="2">
    <name type="scientific">bioreactor metagenome</name>
    <dbReference type="NCBI Taxonomy" id="1076179"/>
    <lineage>
        <taxon>unclassified sequences</taxon>
        <taxon>metagenomes</taxon>
        <taxon>ecological metagenomes</taxon>
    </lineage>
</organism>
<sequence length="75" mass="7914">MVTKAGSASDMSLRSMFGMFPIINTPTMNKAPVVAALGMSKNSGAKNKAMMKRTATVREVSPVRPPSLMPDALST</sequence>
<comment type="caution">
    <text evidence="2">The sequence shown here is derived from an EMBL/GenBank/DDBJ whole genome shotgun (WGS) entry which is preliminary data.</text>
</comment>
<reference evidence="2" key="1">
    <citation type="submission" date="2019-08" db="EMBL/GenBank/DDBJ databases">
        <authorList>
            <person name="Kucharzyk K."/>
            <person name="Murdoch R.W."/>
            <person name="Higgins S."/>
            <person name="Loffler F."/>
        </authorList>
    </citation>
    <scope>NUCLEOTIDE SEQUENCE</scope>
</reference>
<evidence type="ECO:0000313" key="2">
    <source>
        <dbReference type="EMBL" id="MPN57005.1"/>
    </source>
</evidence>